<organism evidence="4 5">
    <name type="scientific">Talaromyces amestolkiae</name>
    <dbReference type="NCBI Taxonomy" id="1196081"/>
    <lineage>
        <taxon>Eukaryota</taxon>
        <taxon>Fungi</taxon>
        <taxon>Dikarya</taxon>
        <taxon>Ascomycota</taxon>
        <taxon>Pezizomycotina</taxon>
        <taxon>Eurotiomycetes</taxon>
        <taxon>Eurotiomycetidae</taxon>
        <taxon>Eurotiales</taxon>
        <taxon>Trichocomaceae</taxon>
        <taxon>Talaromyces</taxon>
        <taxon>Talaromyces sect. Talaromyces</taxon>
    </lineage>
</organism>
<keyword evidence="2" id="KW-0521">NADP</keyword>
<name>A0A364KUC1_TALAM</name>
<evidence type="ECO:0000313" key="5">
    <source>
        <dbReference type="Proteomes" id="UP000249363"/>
    </source>
</evidence>
<dbReference type="PANTHER" id="PTHR43477:SF1">
    <property type="entry name" value="DIHYDROANTICAPSIN 7-DEHYDROGENASE"/>
    <property type="match status" value="1"/>
</dbReference>
<keyword evidence="5" id="KW-1185">Reference proteome</keyword>
<dbReference type="OrthoDB" id="294295at2759"/>
<dbReference type="Gene3D" id="3.40.50.720">
    <property type="entry name" value="NAD(P)-binding Rossmann-like Domain"/>
    <property type="match status" value="1"/>
</dbReference>
<keyword evidence="3" id="KW-0560">Oxidoreductase</keyword>
<dbReference type="RefSeq" id="XP_040731649.1">
    <property type="nucleotide sequence ID" value="XM_040875369.1"/>
</dbReference>
<dbReference type="InterPro" id="IPR057571">
    <property type="entry name" value="SDR_PhqE-like"/>
</dbReference>
<evidence type="ECO:0000256" key="1">
    <source>
        <dbReference type="ARBA" id="ARBA00006484"/>
    </source>
</evidence>
<dbReference type="STRING" id="1196081.A0A364KUC1"/>
<dbReference type="InterPro" id="IPR002347">
    <property type="entry name" value="SDR_fam"/>
</dbReference>
<dbReference type="PANTHER" id="PTHR43477">
    <property type="entry name" value="DIHYDROANTICAPSIN 7-DEHYDROGENASE"/>
    <property type="match status" value="1"/>
</dbReference>
<dbReference type="GO" id="GO:0016491">
    <property type="term" value="F:oxidoreductase activity"/>
    <property type="evidence" value="ECO:0007669"/>
    <property type="project" value="UniProtKB-KW"/>
</dbReference>
<dbReference type="Pfam" id="PF23441">
    <property type="entry name" value="SDR"/>
    <property type="match status" value="1"/>
</dbReference>
<evidence type="ECO:0000256" key="2">
    <source>
        <dbReference type="ARBA" id="ARBA00022857"/>
    </source>
</evidence>
<dbReference type="PRINTS" id="PR00081">
    <property type="entry name" value="GDHRDH"/>
</dbReference>
<protein>
    <submittedName>
        <fullName evidence="4">Uncharacterized protein</fullName>
    </submittedName>
</protein>
<dbReference type="InterPro" id="IPR036291">
    <property type="entry name" value="NAD(P)-bd_dom_sf"/>
</dbReference>
<dbReference type="GeneID" id="63792361"/>
<comment type="similarity">
    <text evidence="1">Belongs to the short-chain dehydrogenases/reductases (SDR) family.</text>
</comment>
<evidence type="ECO:0000313" key="4">
    <source>
        <dbReference type="EMBL" id="RAO67133.1"/>
    </source>
</evidence>
<proteinExistence type="inferred from homology"/>
<dbReference type="InterPro" id="IPR051122">
    <property type="entry name" value="SDR_DHRS6-like"/>
</dbReference>
<evidence type="ECO:0000256" key="3">
    <source>
        <dbReference type="ARBA" id="ARBA00023002"/>
    </source>
</evidence>
<dbReference type="SUPFAM" id="SSF51735">
    <property type="entry name" value="NAD(P)-binding Rossmann-fold domains"/>
    <property type="match status" value="1"/>
</dbReference>
<gene>
    <name evidence="4" type="ORF">BHQ10_003145</name>
</gene>
<accession>A0A364KUC1</accession>
<comment type="caution">
    <text evidence="4">The sequence shown here is derived from an EMBL/GenBank/DDBJ whole genome shotgun (WGS) entry which is preliminary data.</text>
</comment>
<dbReference type="Proteomes" id="UP000249363">
    <property type="component" value="Unassembled WGS sequence"/>
</dbReference>
<reference evidence="4 5" key="1">
    <citation type="journal article" date="2017" name="Biotechnol. Biofuels">
        <title>Differential beta-glucosidase expression as a function of carbon source availability in Talaromyces amestolkiae: a genomic and proteomic approach.</title>
        <authorList>
            <person name="de Eugenio L.I."/>
            <person name="Mendez-Liter J.A."/>
            <person name="Nieto-Dominguez M."/>
            <person name="Alonso L."/>
            <person name="Gil-Munoz J."/>
            <person name="Barriuso J."/>
            <person name="Prieto A."/>
            <person name="Martinez M.J."/>
        </authorList>
    </citation>
    <scope>NUCLEOTIDE SEQUENCE [LARGE SCALE GENOMIC DNA]</scope>
    <source>
        <strain evidence="4 5">CIB</strain>
    </source>
</reference>
<dbReference type="EMBL" id="MIKG01000005">
    <property type="protein sequence ID" value="RAO67133.1"/>
    <property type="molecule type" value="Genomic_DNA"/>
</dbReference>
<sequence>MQAFKYLGKLQDKRVLVFGGTSGIGYAVVEALLEHGAQVTISGSKSEKLGNTIKRLRSSYPDLKDGQISTSVCDLTGSEGLEARIRETLHVASKGAEQKIDHIVFTAGDRVDVAGGITGTDIHVINSLMGVRVFAPALIAKVIATTDYVNKSATTSFTFTSGTAHIRPRPTWPMVAMLSGALQGLARGLAIELAPIRVNVVNPGFVETELASGRPAEFLQEVKESTLTKKLGKPEDIAEAYLYFMKDASVDGTAIVSDGGKTLSG</sequence>
<dbReference type="AlphaFoldDB" id="A0A364KUC1"/>